<protein>
    <submittedName>
        <fullName evidence="1">Uncharacterized protein</fullName>
    </submittedName>
</protein>
<name>A0ABX7YNK8_9STRE</name>
<dbReference type="EMBL" id="CP073084">
    <property type="protein sequence ID" value="QUE55426.1"/>
    <property type="molecule type" value="Genomic_DNA"/>
</dbReference>
<proteinExistence type="predicted"/>
<sequence>MFLDPKGKEVEVWEIGSEPQPDWVREAFAIQAFQWLDDNLRILMPILQRNWLFKGDCWGYGIYQIGKKGDVIDRTNGKLLSQRAFQTKYTVK</sequence>
<dbReference type="Proteomes" id="UP000677616">
    <property type="component" value="Chromosome"/>
</dbReference>
<evidence type="ECO:0000313" key="2">
    <source>
        <dbReference type="Proteomes" id="UP000677616"/>
    </source>
</evidence>
<accession>A0ABX7YNK8</accession>
<organism evidence="1 2">
    <name type="scientific">Streptococcus oriscaviae</name>
    <dbReference type="NCBI Taxonomy" id="2781599"/>
    <lineage>
        <taxon>Bacteria</taxon>
        <taxon>Bacillati</taxon>
        <taxon>Bacillota</taxon>
        <taxon>Bacilli</taxon>
        <taxon>Lactobacillales</taxon>
        <taxon>Streptococcaceae</taxon>
        <taxon>Streptococcus</taxon>
    </lineage>
</organism>
<evidence type="ECO:0000313" key="1">
    <source>
        <dbReference type="EMBL" id="QUE55426.1"/>
    </source>
</evidence>
<keyword evidence="2" id="KW-1185">Reference proteome</keyword>
<gene>
    <name evidence="1" type="ORF">INT76_10370</name>
</gene>
<reference evidence="1 2" key="1">
    <citation type="submission" date="2021-04" db="EMBL/GenBank/DDBJ databases">
        <title>Complete genome sequence of a novel Streptococcus species.</title>
        <authorList>
            <person name="Teng J.L.L."/>
        </authorList>
    </citation>
    <scope>NUCLEOTIDE SEQUENCE [LARGE SCALE GENOMIC DNA]</scope>
    <source>
        <strain evidence="1 2">HKU75</strain>
    </source>
</reference>